<protein>
    <submittedName>
        <fullName evidence="2">(northern house mosquito) hypothetical protein</fullName>
    </submittedName>
</protein>
<feature type="region of interest" description="Disordered" evidence="1">
    <location>
        <begin position="47"/>
        <end position="85"/>
    </location>
</feature>
<sequence>MVARPASGTCRTIRRTRTSWFCGIASRRAGRRCPATRTSRRWTGTAMERCWPPGRTTDTHGSGAPTACWRAPSASTRDRSLRSSGTNGATTFCRRVWTRRPSSGMRPPASARSSLASTRPRRWTWTGSRTSRLPAAARISAFTCASWAWTSRSSRSRDTRTKSTPSSGIRRGSCWPPVQTT</sequence>
<feature type="region of interest" description="Disordered" evidence="1">
    <location>
        <begin position="100"/>
        <end position="129"/>
    </location>
</feature>
<feature type="region of interest" description="Disordered" evidence="1">
    <location>
        <begin position="154"/>
        <end position="181"/>
    </location>
</feature>
<organism evidence="2">
    <name type="scientific">Culex pipiens</name>
    <name type="common">House mosquito</name>
    <dbReference type="NCBI Taxonomy" id="7175"/>
    <lineage>
        <taxon>Eukaryota</taxon>
        <taxon>Metazoa</taxon>
        <taxon>Ecdysozoa</taxon>
        <taxon>Arthropoda</taxon>
        <taxon>Hexapoda</taxon>
        <taxon>Insecta</taxon>
        <taxon>Pterygota</taxon>
        <taxon>Neoptera</taxon>
        <taxon>Endopterygota</taxon>
        <taxon>Diptera</taxon>
        <taxon>Nematocera</taxon>
        <taxon>Culicoidea</taxon>
        <taxon>Culicidae</taxon>
        <taxon>Culicinae</taxon>
        <taxon>Culicini</taxon>
        <taxon>Culex</taxon>
        <taxon>Culex</taxon>
    </lineage>
</organism>
<name>A0A8D8AEJ1_CULPI</name>
<dbReference type="EMBL" id="HBUE01029045">
    <property type="protein sequence ID" value="CAG6455646.1"/>
    <property type="molecule type" value="Transcribed_RNA"/>
</dbReference>
<proteinExistence type="predicted"/>
<dbReference type="EMBL" id="HBUE01029052">
    <property type="protein sequence ID" value="CAG6455656.1"/>
    <property type="molecule type" value="Transcribed_RNA"/>
</dbReference>
<evidence type="ECO:0000313" key="2">
    <source>
        <dbReference type="EMBL" id="CAG6455656.1"/>
    </source>
</evidence>
<feature type="compositionally biased region" description="Low complexity" evidence="1">
    <location>
        <begin position="106"/>
        <end position="129"/>
    </location>
</feature>
<dbReference type="AlphaFoldDB" id="A0A8D8AEJ1"/>
<accession>A0A8D8AEJ1</accession>
<reference evidence="2" key="1">
    <citation type="submission" date="2021-05" db="EMBL/GenBank/DDBJ databases">
        <authorList>
            <person name="Alioto T."/>
            <person name="Alioto T."/>
            <person name="Gomez Garrido J."/>
        </authorList>
    </citation>
    <scope>NUCLEOTIDE SEQUENCE</scope>
</reference>
<evidence type="ECO:0000256" key="1">
    <source>
        <dbReference type="SAM" id="MobiDB-lite"/>
    </source>
</evidence>